<organism evidence="9">
    <name type="scientific">Mesocestoides corti</name>
    <name type="common">Flatworm</name>
    <dbReference type="NCBI Taxonomy" id="53468"/>
    <lineage>
        <taxon>Eukaryota</taxon>
        <taxon>Metazoa</taxon>
        <taxon>Spiralia</taxon>
        <taxon>Lophotrochozoa</taxon>
        <taxon>Platyhelminthes</taxon>
        <taxon>Cestoda</taxon>
        <taxon>Eucestoda</taxon>
        <taxon>Cyclophyllidea</taxon>
        <taxon>Mesocestoididae</taxon>
        <taxon>Mesocestoides</taxon>
    </lineage>
</organism>
<dbReference type="WBParaSite" id="MCU_011067-RA">
    <property type="protein sequence ID" value="MCU_011067-RA"/>
    <property type="gene ID" value="MCU_011067"/>
</dbReference>
<dbReference type="InterPro" id="IPR039859">
    <property type="entry name" value="PFA4/ZDH16/20/ERF2-like"/>
</dbReference>
<keyword evidence="3 7" id="KW-0812">Transmembrane</keyword>
<keyword evidence="5 7" id="KW-0472">Membrane</keyword>
<sequence>MFLWSFLKAIISKPIRPPHEFYLSPEDWDQISRAQEEQEKNRYLEAVIAARKLPVETTNDVGMIRVCPTCSIIKPDRCHHCSTCECCLLKMDHHCPWIDNCVGFHNYKYFVVFLFWGSVYCLYIVCTSIAYFIEFWEVRYLQSLDNLSIYNFFHPCPRLGESYWVLNSNQGQREWFGQKSLLVMIQNACTNGGSHPNVTFS</sequence>
<keyword evidence="2 7" id="KW-0808">Transferase</keyword>
<feature type="transmembrane region" description="Helical" evidence="7">
    <location>
        <begin position="109"/>
        <end position="133"/>
    </location>
</feature>
<evidence type="ECO:0000313" key="9">
    <source>
        <dbReference type="WBParaSite" id="MCU_011067-RA"/>
    </source>
</evidence>
<dbReference type="GO" id="GO:0019706">
    <property type="term" value="F:protein-cysteine S-palmitoyltransferase activity"/>
    <property type="evidence" value="ECO:0007669"/>
    <property type="project" value="UniProtKB-EC"/>
</dbReference>
<evidence type="ECO:0000256" key="6">
    <source>
        <dbReference type="ARBA" id="ARBA00023315"/>
    </source>
</evidence>
<evidence type="ECO:0000256" key="3">
    <source>
        <dbReference type="ARBA" id="ARBA00022692"/>
    </source>
</evidence>
<dbReference type="InterPro" id="IPR001594">
    <property type="entry name" value="Palmitoyltrfase_DHHC"/>
</dbReference>
<comment type="caution">
    <text evidence="7">Lacks conserved residue(s) required for the propagation of feature annotation.</text>
</comment>
<comment type="domain">
    <text evidence="7">The DHHC domain is required for palmitoyltransferase activity.</text>
</comment>
<dbReference type="PANTHER" id="PTHR12246">
    <property type="entry name" value="PALMITOYLTRANSFERASE ZDHHC16"/>
    <property type="match status" value="1"/>
</dbReference>
<proteinExistence type="inferred from homology"/>
<evidence type="ECO:0000256" key="5">
    <source>
        <dbReference type="ARBA" id="ARBA00023136"/>
    </source>
</evidence>
<name>A0A5K3FRY7_MESCO</name>
<evidence type="ECO:0000256" key="1">
    <source>
        <dbReference type="ARBA" id="ARBA00004141"/>
    </source>
</evidence>
<comment type="subcellular location">
    <subcellularLocation>
        <location evidence="1">Membrane</location>
        <topology evidence="1">Multi-pass membrane protein</topology>
    </subcellularLocation>
</comment>
<dbReference type="EC" id="2.3.1.225" evidence="7"/>
<dbReference type="Pfam" id="PF01529">
    <property type="entry name" value="DHHC"/>
    <property type="match status" value="1"/>
</dbReference>
<evidence type="ECO:0000256" key="7">
    <source>
        <dbReference type="RuleBase" id="RU079119"/>
    </source>
</evidence>
<accession>A0A5K3FRY7</accession>
<reference evidence="9" key="1">
    <citation type="submission" date="2019-11" db="UniProtKB">
        <authorList>
            <consortium name="WormBaseParasite"/>
        </authorList>
    </citation>
    <scope>IDENTIFICATION</scope>
</reference>
<evidence type="ECO:0000256" key="4">
    <source>
        <dbReference type="ARBA" id="ARBA00022989"/>
    </source>
</evidence>
<keyword evidence="4 7" id="KW-1133">Transmembrane helix</keyword>
<protein>
    <recommendedName>
        <fullName evidence="7">Palmitoyltransferase</fullName>
        <ecNumber evidence="7">2.3.1.225</ecNumber>
    </recommendedName>
</protein>
<keyword evidence="6 7" id="KW-0012">Acyltransferase</keyword>
<dbReference type="AlphaFoldDB" id="A0A5K3FRY7"/>
<evidence type="ECO:0000256" key="2">
    <source>
        <dbReference type="ARBA" id="ARBA00022679"/>
    </source>
</evidence>
<comment type="similarity">
    <text evidence="7">Belongs to the DHHC palmitoyltransferase family.</text>
</comment>
<comment type="catalytic activity">
    <reaction evidence="7">
        <text>L-cysteinyl-[protein] + hexadecanoyl-CoA = S-hexadecanoyl-L-cysteinyl-[protein] + CoA</text>
        <dbReference type="Rhea" id="RHEA:36683"/>
        <dbReference type="Rhea" id="RHEA-COMP:10131"/>
        <dbReference type="Rhea" id="RHEA-COMP:11032"/>
        <dbReference type="ChEBI" id="CHEBI:29950"/>
        <dbReference type="ChEBI" id="CHEBI:57287"/>
        <dbReference type="ChEBI" id="CHEBI:57379"/>
        <dbReference type="ChEBI" id="CHEBI:74151"/>
        <dbReference type="EC" id="2.3.1.225"/>
    </reaction>
</comment>
<dbReference type="GO" id="GO:0016020">
    <property type="term" value="C:membrane"/>
    <property type="evidence" value="ECO:0007669"/>
    <property type="project" value="UniProtKB-SubCell"/>
</dbReference>
<evidence type="ECO:0000259" key="8">
    <source>
        <dbReference type="Pfam" id="PF01529"/>
    </source>
</evidence>
<feature type="domain" description="Palmitoyltransferase DHHC" evidence="8">
    <location>
        <begin position="65"/>
        <end position="151"/>
    </location>
</feature>
<dbReference type="PROSITE" id="PS50216">
    <property type="entry name" value="DHHC"/>
    <property type="match status" value="1"/>
</dbReference>